<keyword evidence="2" id="KW-0347">Helicase</keyword>
<dbReference type="GO" id="GO:0004386">
    <property type="term" value="F:helicase activity"/>
    <property type="evidence" value="ECO:0007669"/>
    <property type="project" value="UniProtKB-KW"/>
</dbReference>
<keyword evidence="2" id="KW-0067">ATP-binding</keyword>
<sequence length="130" mass="15049">MEVFQKIFGFKPYEFQIKVSEEIYQGNLPILFKAPAGSGKTEAVLVPFLSQFINNKFEIAPCMIYVLPMRVLVNSIAERIKKYAEKISPHITVKVQHGDIPIRHFLEVCRFVNETLDYKASDYEARDTFN</sequence>
<name>A0AAU8H2K5_9BACT</name>
<proteinExistence type="predicted"/>
<reference evidence="2" key="1">
    <citation type="submission" date="2024-01" db="EMBL/GenBank/DDBJ databases">
        <title>The first autotrophic representatives of the genus Thermodesulfovibrio.</title>
        <authorList>
            <person name="Maltseva A.I."/>
            <person name="Elcheninov A.G."/>
            <person name="Kublanov I.V."/>
            <person name="Lebedinsky A.V."/>
            <person name="Frolov E.N."/>
        </authorList>
    </citation>
    <scope>NUCLEOTIDE SEQUENCE</scope>
    <source>
        <strain evidence="2">3462-1</strain>
    </source>
</reference>
<feature type="domain" description="DEAD/DEAH-box helicase" evidence="1">
    <location>
        <begin position="14"/>
        <end position="93"/>
    </location>
</feature>
<keyword evidence="2" id="KW-0378">Hydrolase</keyword>
<accession>A0AAU8H2K5</accession>
<dbReference type="InterPro" id="IPR052511">
    <property type="entry name" value="ATP-dep_Helicase"/>
</dbReference>
<protein>
    <submittedName>
        <fullName evidence="2">DEAD/DEAH box helicase</fullName>
    </submittedName>
</protein>
<dbReference type="GO" id="GO:0016887">
    <property type="term" value="F:ATP hydrolysis activity"/>
    <property type="evidence" value="ECO:0007669"/>
    <property type="project" value="TreeGrafter"/>
</dbReference>
<gene>
    <name evidence="2" type="ORF">V4D31_03095</name>
</gene>
<dbReference type="InterPro" id="IPR027417">
    <property type="entry name" value="P-loop_NTPase"/>
</dbReference>
<dbReference type="AlphaFoldDB" id="A0AAU8H2K5"/>
<dbReference type="RefSeq" id="WP_353686788.1">
    <property type="nucleotide sequence ID" value="NZ_CP144374.1"/>
</dbReference>
<evidence type="ECO:0000313" key="2">
    <source>
        <dbReference type="EMBL" id="XCH49155.1"/>
    </source>
</evidence>
<keyword evidence="2" id="KW-0547">Nucleotide-binding</keyword>
<dbReference type="PANTHER" id="PTHR47962">
    <property type="entry name" value="ATP-DEPENDENT HELICASE LHR-RELATED-RELATED"/>
    <property type="match status" value="1"/>
</dbReference>
<dbReference type="InterPro" id="IPR011545">
    <property type="entry name" value="DEAD/DEAH_box_helicase_dom"/>
</dbReference>
<dbReference type="KEGG" id="tob:V4D31_03095"/>
<dbReference type="SUPFAM" id="SSF52540">
    <property type="entry name" value="P-loop containing nucleoside triphosphate hydrolases"/>
    <property type="match status" value="1"/>
</dbReference>
<dbReference type="GO" id="GO:0003677">
    <property type="term" value="F:DNA binding"/>
    <property type="evidence" value="ECO:0007669"/>
    <property type="project" value="TreeGrafter"/>
</dbReference>
<dbReference type="PANTHER" id="PTHR47962:SF5">
    <property type="entry name" value="ATP-DEPENDENT HELICASE LHR-RELATED"/>
    <property type="match status" value="1"/>
</dbReference>
<organism evidence="2">
    <name type="scientific">Thermodesulfovibrio obliviosus</name>
    <dbReference type="NCBI Taxonomy" id="3118332"/>
    <lineage>
        <taxon>Bacteria</taxon>
        <taxon>Pseudomonadati</taxon>
        <taxon>Nitrospirota</taxon>
        <taxon>Thermodesulfovibrionia</taxon>
        <taxon>Thermodesulfovibrionales</taxon>
        <taxon>Thermodesulfovibrionaceae</taxon>
        <taxon>Thermodesulfovibrio</taxon>
    </lineage>
</organism>
<dbReference type="Gene3D" id="3.40.50.300">
    <property type="entry name" value="P-loop containing nucleotide triphosphate hydrolases"/>
    <property type="match status" value="1"/>
</dbReference>
<dbReference type="Pfam" id="PF00270">
    <property type="entry name" value="DEAD"/>
    <property type="match status" value="1"/>
</dbReference>
<dbReference type="EMBL" id="CP144374">
    <property type="protein sequence ID" value="XCH49155.1"/>
    <property type="molecule type" value="Genomic_DNA"/>
</dbReference>
<evidence type="ECO:0000259" key="1">
    <source>
        <dbReference type="Pfam" id="PF00270"/>
    </source>
</evidence>
<dbReference type="GO" id="GO:0005524">
    <property type="term" value="F:ATP binding"/>
    <property type="evidence" value="ECO:0007669"/>
    <property type="project" value="InterPro"/>
</dbReference>